<accession>A0A7X0NES0</accession>
<dbReference type="Proteomes" id="UP000537141">
    <property type="component" value="Unassembled WGS sequence"/>
</dbReference>
<evidence type="ECO:0000313" key="2">
    <source>
        <dbReference type="EMBL" id="MBB6542109.1"/>
    </source>
</evidence>
<dbReference type="RefSeq" id="WP_184422376.1">
    <property type="nucleotide sequence ID" value="NZ_AP027362.1"/>
</dbReference>
<protein>
    <recommendedName>
        <fullName evidence="1">MaoC-like domain-containing protein</fullName>
    </recommendedName>
</protein>
<evidence type="ECO:0000259" key="1">
    <source>
        <dbReference type="Pfam" id="PF01575"/>
    </source>
</evidence>
<dbReference type="PANTHER" id="PTHR43841:SF3">
    <property type="entry name" value="(3R)-HYDROXYACYL-ACP DEHYDRATASE SUBUNIT HADB"/>
    <property type="match status" value="1"/>
</dbReference>
<dbReference type="EMBL" id="JACHHU010000002">
    <property type="protein sequence ID" value="MBB6542109.1"/>
    <property type="molecule type" value="Genomic_DNA"/>
</dbReference>
<gene>
    <name evidence="2" type="ORF">HNQ55_000584</name>
</gene>
<proteinExistence type="predicted"/>
<evidence type="ECO:0000313" key="3">
    <source>
        <dbReference type="Proteomes" id="UP000537141"/>
    </source>
</evidence>
<dbReference type="SUPFAM" id="SSF54637">
    <property type="entry name" value="Thioesterase/thiol ester dehydrase-isomerase"/>
    <property type="match status" value="1"/>
</dbReference>
<keyword evidence="3" id="KW-1185">Reference proteome</keyword>
<dbReference type="InterPro" id="IPR002539">
    <property type="entry name" value="MaoC-like_dom"/>
</dbReference>
<feature type="domain" description="MaoC-like" evidence="1">
    <location>
        <begin position="172"/>
        <end position="245"/>
    </location>
</feature>
<dbReference type="Gene3D" id="3.10.129.10">
    <property type="entry name" value="Hotdog Thioesterase"/>
    <property type="match status" value="1"/>
</dbReference>
<organism evidence="2 3">
    <name type="scientific">Thalassotalea piscium</name>
    <dbReference type="NCBI Taxonomy" id="1230533"/>
    <lineage>
        <taxon>Bacteria</taxon>
        <taxon>Pseudomonadati</taxon>
        <taxon>Pseudomonadota</taxon>
        <taxon>Gammaproteobacteria</taxon>
        <taxon>Alteromonadales</taxon>
        <taxon>Colwelliaceae</taxon>
        <taxon>Thalassotalea</taxon>
    </lineage>
</organism>
<name>A0A7X0NES0_9GAMM</name>
<sequence length="276" mass="31715">MKFPVVRTEQDSLMILIKKLLTRKKKPLEKFNPLGVLFINKTPDTEAINQFKAMFNCAQIPVSYMFIVAFRYIAQLLVSSEIPSRLLGMIHLSSDFSIVNQHNWAQPCDIEVCIVSFTKTEKGITYLINTKFFQGGQLTLINENRFFERDVLYSGNLRKSGQGVAQVDIMAKKRFTPKMARGYAKVSKDYNPIHLNPWLAKLLGMKSAIMHGMYGLHWLLTQEGLVDFSVNQSINVQFNRPCYLPSNVLLTKYRDNDCYGLFSENLTDRFMKVSLT</sequence>
<comment type="caution">
    <text evidence="2">The sequence shown here is derived from an EMBL/GenBank/DDBJ whole genome shotgun (WGS) entry which is preliminary data.</text>
</comment>
<dbReference type="Pfam" id="PF01575">
    <property type="entry name" value="MaoC_dehydratas"/>
    <property type="match status" value="1"/>
</dbReference>
<dbReference type="AlphaFoldDB" id="A0A7X0NES0"/>
<dbReference type="PANTHER" id="PTHR43841">
    <property type="entry name" value="3-HYDROXYACYL-THIOESTER DEHYDRATASE HTDX-RELATED"/>
    <property type="match status" value="1"/>
</dbReference>
<dbReference type="InterPro" id="IPR029069">
    <property type="entry name" value="HotDog_dom_sf"/>
</dbReference>
<reference evidence="2 3" key="1">
    <citation type="submission" date="2020-08" db="EMBL/GenBank/DDBJ databases">
        <title>Genomic Encyclopedia of Type Strains, Phase IV (KMG-IV): sequencing the most valuable type-strain genomes for metagenomic binning, comparative biology and taxonomic classification.</title>
        <authorList>
            <person name="Goeker M."/>
        </authorList>
    </citation>
    <scope>NUCLEOTIDE SEQUENCE [LARGE SCALE GENOMIC DNA]</scope>
    <source>
        <strain evidence="2 3">DSM 26287</strain>
    </source>
</reference>